<accession>A0ABY6HP04</accession>
<evidence type="ECO:0000313" key="3">
    <source>
        <dbReference type="Proteomes" id="UP001208689"/>
    </source>
</evidence>
<protein>
    <recommendedName>
        <fullName evidence="4">ABC3 transporter permease protein domain-containing protein</fullName>
    </recommendedName>
</protein>
<keyword evidence="3" id="KW-1185">Reference proteome</keyword>
<feature type="transmembrane region" description="Helical" evidence="1">
    <location>
        <begin position="714"/>
        <end position="737"/>
    </location>
</feature>
<feature type="transmembrane region" description="Helical" evidence="1">
    <location>
        <begin position="36"/>
        <end position="55"/>
    </location>
</feature>
<name>A0ABY6HP04_9ARCH</name>
<feature type="transmembrane region" description="Helical" evidence="1">
    <location>
        <begin position="478"/>
        <end position="497"/>
    </location>
</feature>
<feature type="transmembrane region" description="Helical" evidence="1">
    <location>
        <begin position="545"/>
        <end position="565"/>
    </location>
</feature>
<dbReference type="EMBL" id="CP104013">
    <property type="protein sequence ID" value="UYP45140.1"/>
    <property type="molecule type" value="Genomic_DNA"/>
</dbReference>
<keyword evidence="1" id="KW-0812">Transmembrane</keyword>
<proteinExistence type="predicted"/>
<feature type="transmembrane region" description="Helical" evidence="1">
    <location>
        <begin position="758"/>
        <end position="785"/>
    </location>
</feature>
<dbReference type="Proteomes" id="UP001208689">
    <property type="component" value="Chromosome"/>
</dbReference>
<feature type="transmembrane region" description="Helical" evidence="1">
    <location>
        <begin position="648"/>
        <end position="670"/>
    </location>
</feature>
<feature type="transmembrane region" description="Helical" evidence="1">
    <location>
        <begin position="383"/>
        <end position="404"/>
    </location>
</feature>
<feature type="transmembrane region" description="Helical" evidence="1">
    <location>
        <begin position="437"/>
        <end position="458"/>
    </location>
</feature>
<keyword evidence="1" id="KW-0472">Membrane</keyword>
<evidence type="ECO:0008006" key="4">
    <source>
        <dbReference type="Google" id="ProtNLM"/>
    </source>
</evidence>
<evidence type="ECO:0000313" key="2">
    <source>
        <dbReference type="EMBL" id="UYP45140.1"/>
    </source>
</evidence>
<feature type="transmembrane region" description="Helical" evidence="1">
    <location>
        <begin position="588"/>
        <end position="608"/>
    </location>
</feature>
<reference evidence="2" key="1">
    <citation type="submission" date="2022-09" db="EMBL/GenBank/DDBJ databases">
        <title>Actin cytoskeleton and complex cell architecture in an #Asgard archaeon.</title>
        <authorList>
            <person name="Ponce Toledo R.I."/>
            <person name="Schleper C."/>
            <person name="Rodrigues Oliveira T."/>
            <person name="Wollweber F."/>
            <person name="Xu J."/>
            <person name="Rittmann S."/>
            <person name="Klingl A."/>
            <person name="Pilhofer M."/>
        </authorList>
    </citation>
    <scope>NUCLEOTIDE SEQUENCE</scope>
    <source>
        <strain evidence="2">B-35</strain>
    </source>
</reference>
<evidence type="ECO:0000256" key="1">
    <source>
        <dbReference type="SAM" id="Phobius"/>
    </source>
</evidence>
<feature type="transmembrane region" description="Helical" evidence="1">
    <location>
        <begin position="815"/>
        <end position="839"/>
    </location>
</feature>
<gene>
    <name evidence="2" type="ORF">NEF87_001425</name>
</gene>
<keyword evidence="1" id="KW-1133">Transmembrane helix</keyword>
<organism evidence="2 3">
    <name type="scientific">Candidatus Lokiarchaeum ossiferum</name>
    <dbReference type="NCBI Taxonomy" id="2951803"/>
    <lineage>
        <taxon>Archaea</taxon>
        <taxon>Promethearchaeati</taxon>
        <taxon>Promethearchaeota</taxon>
        <taxon>Promethearchaeia</taxon>
        <taxon>Promethearchaeales</taxon>
        <taxon>Promethearchaeaceae</taxon>
        <taxon>Candidatus Lokiarchaeum</taxon>
    </lineage>
</organism>
<sequence>MKNLDIIFKKNLRIKEVAKYWKYYWNESLINLKKHWIIILCIGFSISMISGMAYFNIANQQIQFQNAINSVSDFDVMHEQFWTSDLGWEVKLDFYENFNHSDSKMEEIINSTSLDLEMTVKYGMLHVEEGFIVNKDWESFEINKYSDQMKYLTDINASKINLGMFDNNFYSSSRFSQFFKIIEGKAPENPNEILIDYSVAQKYSYKLNETINITTVIGSTRAGIPIIINLHEFLLENLTISGIYLPTKNDFQLDLNEFQYSYTVDDYTANQTYQISKNYIESPLFFLFNNFEVEQREHILLNMYQEVAESDGYNFMRAFRTFSGYMFFFNRAELRFDQIRTMKTQISQKSFELYQSLPFGLDYYDKLSNILDNVYREYQQTGFFLQFLNFPVILFAILISRNLVLEDEEKFRKKILNLKGKGMPIQKIVRQIQFNTLITGSITSLLGILFGGLTFYGYSAFLGRIYGEVQELAEIPAIRSNTIIFCFFLGIGITYLTNVELIHKIKKLKFSDLAESIGNGSMNNINESSPLNKITDDYRASVSKWAWIQIISSLIPVVAYLLLFISKKSVIPDSLVDIVRVFLAGENYILLLSYVGMGLIISAIIRIISRDVPKIFTNYSKNVSKVFVRDLNPMVSYELTENYKWSHILTYLAIYVASMTILNISFYSILNYEMNLETFINTGTFMSENLDASFVSLRGDFALIFGSSGFYKMIYINFIIVGIFLGIELGLTIIIIIKENSMIMNTLKNRGLKRKKMIKIIMTQVFIVFSLAIIIGVGIGLLVGVGQIKMGLFLLTHNSDSIIPMNSEFPIIMEFWSQTIIFTTIFLIVCLILLVYFFYQKQTHLKQQKVSEDIKSVVYALK</sequence>